<protein>
    <recommendedName>
        <fullName evidence="4">YqgE/AlgH family protein</fullName>
    </recommendedName>
</protein>
<keyword evidence="3" id="KW-1185">Reference proteome</keyword>
<dbReference type="SUPFAM" id="SSF143456">
    <property type="entry name" value="VC0467-like"/>
    <property type="match status" value="1"/>
</dbReference>
<evidence type="ECO:0000256" key="1">
    <source>
        <dbReference type="ARBA" id="ARBA00009600"/>
    </source>
</evidence>
<evidence type="ECO:0000313" key="3">
    <source>
        <dbReference type="Proteomes" id="UP000313645"/>
    </source>
</evidence>
<dbReference type="RefSeq" id="WP_131481314.1">
    <property type="nucleotide sequence ID" value="NZ_SJDL01000011.1"/>
</dbReference>
<dbReference type="PANTHER" id="PTHR30327">
    <property type="entry name" value="UNCHARACTERIZED PROTEIN YQGE"/>
    <property type="match status" value="1"/>
</dbReference>
<dbReference type="Proteomes" id="UP000313645">
    <property type="component" value="Unassembled WGS sequence"/>
</dbReference>
<comment type="similarity">
    <text evidence="1">Belongs to the UPF0301 (AlgH) family.</text>
</comment>
<organism evidence="2 3">
    <name type="scientific">Marinobacter halodurans</name>
    <dbReference type="NCBI Taxonomy" id="2528979"/>
    <lineage>
        <taxon>Bacteria</taxon>
        <taxon>Pseudomonadati</taxon>
        <taxon>Pseudomonadota</taxon>
        <taxon>Gammaproteobacteria</taxon>
        <taxon>Pseudomonadales</taxon>
        <taxon>Marinobacteraceae</taxon>
        <taxon>Marinobacter</taxon>
    </lineage>
</organism>
<dbReference type="Pfam" id="PF02622">
    <property type="entry name" value="DUF179"/>
    <property type="match status" value="1"/>
</dbReference>
<gene>
    <name evidence="2" type="ORF">EZI54_09445</name>
</gene>
<evidence type="ECO:0000313" key="2">
    <source>
        <dbReference type="EMBL" id="TBW56511.1"/>
    </source>
</evidence>
<accession>A0ABY1ZNA2</accession>
<reference evidence="2 3" key="1">
    <citation type="submission" date="2019-02" db="EMBL/GenBank/DDBJ databases">
        <title>Marinobacter halodurans sp. nov., a marine bacterium isolated from sea tidal flat.</title>
        <authorList>
            <person name="Yoo Y."/>
            <person name="Lee D.W."/>
            <person name="Kim B.S."/>
            <person name="Kim J.-J."/>
        </authorList>
    </citation>
    <scope>NUCLEOTIDE SEQUENCE [LARGE SCALE GENOMIC DNA]</scope>
    <source>
        <strain evidence="2 3">YJ-S3-2</strain>
    </source>
</reference>
<dbReference type="EMBL" id="SJDL01000011">
    <property type="protein sequence ID" value="TBW56511.1"/>
    <property type="molecule type" value="Genomic_DNA"/>
</dbReference>
<dbReference type="InterPro" id="IPR003774">
    <property type="entry name" value="AlgH-like"/>
</dbReference>
<dbReference type="Gene3D" id="3.40.1740.10">
    <property type="entry name" value="VC0467-like"/>
    <property type="match status" value="1"/>
</dbReference>
<proteinExistence type="inferred from homology"/>
<evidence type="ECO:0008006" key="4">
    <source>
        <dbReference type="Google" id="ProtNLM"/>
    </source>
</evidence>
<dbReference type="PANTHER" id="PTHR30327:SF1">
    <property type="entry name" value="UPF0301 PROTEIN YQGE"/>
    <property type="match status" value="1"/>
</dbReference>
<sequence length="197" mass="21591">MSSFLEDGLLIANPALSEMPKFESIAGRAIYIVQHSSDGAVGVSMNKNYSKSLDEIAGISPLLSHLSSKELVTTKVLAGGPVADDRPWIMGRNPENYKSTIRNASLALNFDEQAFIDNAAHHVPVCGIGTFGWGPGQLENELASSLWHFYPTTRDALERIPFGHDFSGAVDLLIVMKNTELKRKGRVSSFLDRLTTW</sequence>
<name>A0ABY1ZNA2_9GAMM</name>
<comment type="caution">
    <text evidence="2">The sequence shown here is derived from an EMBL/GenBank/DDBJ whole genome shotgun (WGS) entry which is preliminary data.</text>
</comment>